<dbReference type="InterPro" id="IPR001388">
    <property type="entry name" value="Synaptobrevin-like"/>
</dbReference>
<reference evidence="11" key="1">
    <citation type="submission" date="2021-01" db="EMBL/GenBank/DDBJ databases">
        <authorList>
            <person name="Corre E."/>
            <person name="Pelletier E."/>
            <person name="Niang G."/>
            <person name="Scheremetjew M."/>
            <person name="Finn R."/>
            <person name="Kale V."/>
            <person name="Holt S."/>
            <person name="Cochrane G."/>
            <person name="Meng A."/>
            <person name="Brown T."/>
            <person name="Cohen L."/>
        </authorList>
    </citation>
    <scope>NUCLEOTIDE SEQUENCE</scope>
    <source>
        <strain evidence="11">CCMP281</strain>
    </source>
</reference>
<evidence type="ECO:0000313" key="11">
    <source>
        <dbReference type="EMBL" id="CAE0128766.1"/>
    </source>
</evidence>
<proteinExistence type="inferred from homology"/>
<dbReference type="Gene3D" id="1.20.5.110">
    <property type="match status" value="1"/>
</dbReference>
<dbReference type="AlphaFoldDB" id="A0A7S3BB69"/>
<dbReference type="FunFam" id="1.20.5.110:FF:000004">
    <property type="entry name" value="Vesicle-associated membrane protein 7"/>
    <property type="match status" value="1"/>
</dbReference>
<name>A0A7S3BB69_9EUKA</name>
<accession>A0A7S3BB69</accession>
<dbReference type="EMBL" id="HBHX01049337">
    <property type="protein sequence ID" value="CAE0128766.1"/>
    <property type="molecule type" value="Transcribed_RNA"/>
</dbReference>
<dbReference type="SUPFAM" id="SSF58038">
    <property type="entry name" value="SNARE fusion complex"/>
    <property type="match status" value="1"/>
</dbReference>
<gene>
    <name evidence="11" type="ORF">HERI1096_LOCUS27286</name>
</gene>
<keyword evidence="2" id="KW-0813">Transport</keyword>
<feature type="domain" description="V-SNARE coiled-coil homology" evidence="10">
    <location>
        <begin position="3"/>
        <end position="63"/>
    </location>
</feature>
<dbReference type="GO" id="GO:0015031">
    <property type="term" value="P:protein transport"/>
    <property type="evidence" value="ECO:0007669"/>
    <property type="project" value="UniProtKB-KW"/>
</dbReference>
<dbReference type="PANTHER" id="PTHR46897:SF1">
    <property type="entry name" value="VESICLE-ASSOCIATED MEMBRANE PROTEIN 4"/>
    <property type="match status" value="1"/>
</dbReference>
<dbReference type="PRINTS" id="PR00219">
    <property type="entry name" value="SYNAPTOBREVN"/>
</dbReference>
<dbReference type="GO" id="GO:0016020">
    <property type="term" value="C:membrane"/>
    <property type="evidence" value="ECO:0007669"/>
    <property type="project" value="InterPro"/>
</dbReference>
<sequence>MDKFSRVQDDLDEATEIMRHNIERVVDRGEHLELLVDKSEGFSNSARQFQKHSSGLRQALWWKNFKTVAMCSSFAFTLILAVLYFKCGWAFSKCRAGSTA</sequence>
<dbReference type="Pfam" id="PF00957">
    <property type="entry name" value="Synaptobrevin"/>
    <property type="match status" value="1"/>
</dbReference>
<evidence type="ECO:0000259" key="10">
    <source>
        <dbReference type="PROSITE" id="PS50892"/>
    </source>
</evidence>
<keyword evidence="3 9" id="KW-0812">Transmembrane</keyword>
<dbReference type="GO" id="GO:0090161">
    <property type="term" value="P:Golgi ribbon formation"/>
    <property type="evidence" value="ECO:0007669"/>
    <property type="project" value="InterPro"/>
</dbReference>
<organism evidence="11">
    <name type="scientific">Haptolina ericina</name>
    <dbReference type="NCBI Taxonomy" id="156174"/>
    <lineage>
        <taxon>Eukaryota</taxon>
        <taxon>Haptista</taxon>
        <taxon>Haptophyta</taxon>
        <taxon>Prymnesiophyceae</taxon>
        <taxon>Prymnesiales</taxon>
        <taxon>Prymnesiaceae</taxon>
        <taxon>Haptolina</taxon>
    </lineage>
</organism>
<comment type="similarity">
    <text evidence="1">Belongs to the synaptobrevin family.</text>
</comment>
<dbReference type="PANTHER" id="PTHR46897">
    <property type="entry name" value="VESICLE-ASSOCIATED MEMBRANE PROTEIN 4"/>
    <property type="match status" value="1"/>
</dbReference>
<evidence type="ECO:0000256" key="5">
    <source>
        <dbReference type="ARBA" id="ARBA00022989"/>
    </source>
</evidence>
<evidence type="ECO:0000256" key="2">
    <source>
        <dbReference type="ARBA" id="ARBA00022448"/>
    </source>
</evidence>
<dbReference type="InterPro" id="IPR042855">
    <property type="entry name" value="V_SNARE_CC"/>
</dbReference>
<comment type="subcellular location">
    <subcellularLocation>
        <location evidence="7">Endomembrane system</location>
        <topology evidence="7">Single-pass type IV membrane protein</topology>
    </subcellularLocation>
</comment>
<evidence type="ECO:0000256" key="4">
    <source>
        <dbReference type="ARBA" id="ARBA00022927"/>
    </source>
</evidence>
<keyword evidence="5 9" id="KW-1133">Transmembrane helix</keyword>
<keyword evidence="8" id="KW-0175">Coiled coil</keyword>
<dbReference type="GO" id="GO:0016192">
    <property type="term" value="P:vesicle-mediated transport"/>
    <property type="evidence" value="ECO:0007669"/>
    <property type="project" value="InterPro"/>
</dbReference>
<evidence type="ECO:0000256" key="3">
    <source>
        <dbReference type="ARBA" id="ARBA00022692"/>
    </source>
</evidence>
<protein>
    <recommendedName>
        <fullName evidence="10">V-SNARE coiled-coil homology domain-containing protein</fullName>
    </recommendedName>
</protein>
<evidence type="ECO:0000256" key="9">
    <source>
        <dbReference type="SAM" id="Phobius"/>
    </source>
</evidence>
<evidence type="ECO:0000256" key="1">
    <source>
        <dbReference type="ARBA" id="ARBA00008025"/>
    </source>
</evidence>
<dbReference type="GO" id="GO:0012505">
    <property type="term" value="C:endomembrane system"/>
    <property type="evidence" value="ECO:0007669"/>
    <property type="project" value="UniProtKB-SubCell"/>
</dbReference>
<dbReference type="InterPro" id="IPR042887">
    <property type="entry name" value="VAMP4"/>
</dbReference>
<evidence type="ECO:0000256" key="6">
    <source>
        <dbReference type="ARBA" id="ARBA00023136"/>
    </source>
</evidence>
<keyword evidence="6 9" id="KW-0472">Membrane</keyword>
<feature type="transmembrane region" description="Helical" evidence="9">
    <location>
        <begin position="67"/>
        <end position="85"/>
    </location>
</feature>
<evidence type="ECO:0000256" key="8">
    <source>
        <dbReference type="PROSITE-ProRule" id="PRU00290"/>
    </source>
</evidence>
<evidence type="ECO:0000256" key="7">
    <source>
        <dbReference type="ARBA" id="ARBA00046280"/>
    </source>
</evidence>
<keyword evidence="4" id="KW-0653">Protein transport</keyword>
<dbReference type="GO" id="GO:0005737">
    <property type="term" value="C:cytoplasm"/>
    <property type="evidence" value="ECO:0007669"/>
    <property type="project" value="UniProtKB-ARBA"/>
</dbReference>
<dbReference type="PROSITE" id="PS50892">
    <property type="entry name" value="V_SNARE"/>
    <property type="match status" value="1"/>
</dbReference>